<dbReference type="AlphaFoldDB" id="A0AA51X655"/>
<reference evidence="3 4" key="1">
    <citation type="submission" date="2023-08" db="EMBL/GenBank/DDBJ databases">
        <title>Pleionea litopenaei sp. nov., isolated from stomach of juvenile Litopenaeus vannamei.</title>
        <authorList>
            <person name="Rho A.M."/>
            <person name="Hwang C.Y."/>
        </authorList>
    </citation>
    <scope>NUCLEOTIDE SEQUENCE [LARGE SCALE GENOMIC DNA]</scope>
    <source>
        <strain evidence="3 4">HL-JVS1</strain>
    </source>
</reference>
<dbReference type="RefSeq" id="WP_309201898.1">
    <property type="nucleotide sequence ID" value="NZ_CP133548.1"/>
</dbReference>
<protein>
    <recommendedName>
        <fullName evidence="2">CBU-0592-like domain-containing protein</fullName>
    </recommendedName>
</protein>
<dbReference type="NCBIfam" id="NF047864">
    <property type="entry name" value="CBU_0592_membra"/>
    <property type="match status" value="2"/>
</dbReference>
<feature type="transmembrane region" description="Helical" evidence="1">
    <location>
        <begin position="134"/>
        <end position="152"/>
    </location>
</feature>
<keyword evidence="4" id="KW-1185">Reference proteome</keyword>
<evidence type="ECO:0000313" key="3">
    <source>
        <dbReference type="EMBL" id="WMS86753.1"/>
    </source>
</evidence>
<proteinExistence type="predicted"/>
<feature type="transmembrane region" description="Helical" evidence="1">
    <location>
        <begin position="109"/>
        <end position="127"/>
    </location>
</feature>
<feature type="transmembrane region" description="Helical" evidence="1">
    <location>
        <begin position="158"/>
        <end position="175"/>
    </location>
</feature>
<keyword evidence="1" id="KW-1133">Transmembrane helix</keyword>
<evidence type="ECO:0000259" key="2">
    <source>
        <dbReference type="Pfam" id="PF26604"/>
    </source>
</evidence>
<accession>A0AA51X655</accession>
<evidence type="ECO:0000313" key="4">
    <source>
        <dbReference type="Proteomes" id="UP001239782"/>
    </source>
</evidence>
<organism evidence="3 4">
    <name type="scientific">Pleionea litopenaei</name>
    <dbReference type="NCBI Taxonomy" id="3070815"/>
    <lineage>
        <taxon>Bacteria</taxon>
        <taxon>Pseudomonadati</taxon>
        <taxon>Pseudomonadota</taxon>
        <taxon>Gammaproteobacteria</taxon>
        <taxon>Oceanospirillales</taxon>
        <taxon>Pleioneaceae</taxon>
        <taxon>Pleionea</taxon>
    </lineage>
</organism>
<keyword evidence="1" id="KW-0812">Transmembrane</keyword>
<dbReference type="Proteomes" id="UP001239782">
    <property type="component" value="Chromosome"/>
</dbReference>
<name>A0AA51X655_9GAMM</name>
<feature type="transmembrane region" description="Helical" evidence="1">
    <location>
        <begin position="86"/>
        <end position="103"/>
    </location>
</feature>
<dbReference type="KEGG" id="plei:Q9312_16145"/>
<dbReference type="Pfam" id="PF26604">
    <property type="entry name" value="CBU_0592"/>
    <property type="match status" value="2"/>
</dbReference>
<sequence>MHILEYVGWLGTGLYLLNHAYISYAKNLKKWVYYLGNLIAASILTVTSLIEHSWQAVVINGFWALISLLLILSAPIQKIAFPMSAFHRLIFLFWPTTLVGFYLDFQLGFMILGWSSAFAFCASYLLFNANIMKPIEYSIWNTYAAIVLLPQLWIDMNYPVFGLELAWAVISLYGVKKRYQHGHLID</sequence>
<feature type="domain" description="CBU-0592-like" evidence="2">
    <location>
        <begin position="5"/>
        <end position="72"/>
    </location>
</feature>
<dbReference type="InterPro" id="IPR058058">
    <property type="entry name" value="CBU_0592-like"/>
</dbReference>
<gene>
    <name evidence="3" type="ORF">Q9312_16145</name>
</gene>
<dbReference type="EMBL" id="CP133548">
    <property type="protein sequence ID" value="WMS86753.1"/>
    <property type="molecule type" value="Genomic_DNA"/>
</dbReference>
<feature type="transmembrane region" description="Helical" evidence="1">
    <location>
        <begin position="56"/>
        <end position="74"/>
    </location>
</feature>
<keyword evidence="1" id="KW-0472">Membrane</keyword>
<feature type="transmembrane region" description="Helical" evidence="1">
    <location>
        <begin position="6"/>
        <end position="24"/>
    </location>
</feature>
<feature type="domain" description="CBU-0592-like" evidence="2">
    <location>
        <begin position="111"/>
        <end position="180"/>
    </location>
</feature>
<evidence type="ECO:0000256" key="1">
    <source>
        <dbReference type="SAM" id="Phobius"/>
    </source>
</evidence>
<feature type="transmembrane region" description="Helical" evidence="1">
    <location>
        <begin position="31"/>
        <end position="50"/>
    </location>
</feature>